<evidence type="ECO:0000256" key="2">
    <source>
        <dbReference type="ARBA" id="ARBA00022448"/>
    </source>
</evidence>
<dbReference type="Gene3D" id="2.40.170.20">
    <property type="entry name" value="TonB-dependent receptor, beta-barrel domain"/>
    <property type="match status" value="1"/>
</dbReference>
<dbReference type="InterPro" id="IPR036942">
    <property type="entry name" value="Beta-barrel_TonB_sf"/>
</dbReference>
<keyword evidence="15" id="KW-1185">Reference proteome</keyword>
<evidence type="ECO:0000256" key="5">
    <source>
        <dbReference type="ARBA" id="ARBA00023077"/>
    </source>
</evidence>
<dbReference type="PANTHER" id="PTHR47234:SF2">
    <property type="entry name" value="TONB-DEPENDENT RECEPTOR"/>
    <property type="match status" value="1"/>
</dbReference>
<comment type="caution">
    <text evidence="14">The sequence shown here is derived from an EMBL/GenBank/DDBJ whole genome shotgun (WGS) entry which is preliminary data.</text>
</comment>
<proteinExistence type="inferred from homology"/>
<dbReference type="InterPro" id="IPR000531">
    <property type="entry name" value="Beta-barrel_TonB"/>
</dbReference>
<dbReference type="Gene3D" id="2.170.130.10">
    <property type="entry name" value="TonB-dependent receptor, plug domain"/>
    <property type="match status" value="1"/>
</dbReference>
<evidence type="ECO:0000256" key="6">
    <source>
        <dbReference type="ARBA" id="ARBA00023136"/>
    </source>
</evidence>
<evidence type="ECO:0000256" key="3">
    <source>
        <dbReference type="ARBA" id="ARBA00022452"/>
    </source>
</evidence>
<reference evidence="14 15" key="1">
    <citation type="submission" date="2018-08" db="EMBL/GenBank/DDBJ databases">
        <title>The multiple taxonomic identification of Sphingomonas gilva.</title>
        <authorList>
            <person name="Zhu D."/>
            <person name="Zheng S."/>
        </authorList>
    </citation>
    <scope>NUCLEOTIDE SEQUENCE [LARGE SCALE GENOMIC DNA]</scope>
    <source>
        <strain evidence="14 15">ZDH117</strain>
    </source>
</reference>
<keyword evidence="2 8" id="KW-0813">Transport</keyword>
<dbReference type="SUPFAM" id="SSF56935">
    <property type="entry name" value="Porins"/>
    <property type="match status" value="1"/>
</dbReference>
<keyword evidence="5 9" id="KW-0798">TonB box</keyword>
<organism evidence="14 15">
    <name type="scientific">Sphingomonas gilva</name>
    <dbReference type="NCBI Taxonomy" id="2305907"/>
    <lineage>
        <taxon>Bacteria</taxon>
        <taxon>Pseudomonadati</taxon>
        <taxon>Pseudomonadota</taxon>
        <taxon>Alphaproteobacteria</taxon>
        <taxon>Sphingomonadales</taxon>
        <taxon>Sphingomonadaceae</taxon>
        <taxon>Sphingomonas</taxon>
    </lineage>
</organism>
<name>A0A396S7A2_9SPHN</name>
<dbReference type="Pfam" id="PF00593">
    <property type="entry name" value="TonB_dep_Rec_b-barrel"/>
    <property type="match status" value="1"/>
</dbReference>
<evidence type="ECO:0000259" key="13">
    <source>
        <dbReference type="Pfam" id="PF07715"/>
    </source>
</evidence>
<feature type="region of interest" description="Disordered" evidence="10">
    <location>
        <begin position="643"/>
        <end position="668"/>
    </location>
</feature>
<keyword evidence="11" id="KW-0732">Signal</keyword>
<feature type="domain" description="TonB-dependent receptor plug" evidence="13">
    <location>
        <begin position="91"/>
        <end position="209"/>
    </location>
</feature>
<keyword evidence="7 8" id="KW-0998">Cell outer membrane</keyword>
<feature type="compositionally biased region" description="Low complexity" evidence="10">
    <location>
        <begin position="52"/>
        <end position="67"/>
    </location>
</feature>
<evidence type="ECO:0000313" key="14">
    <source>
        <dbReference type="EMBL" id="RHW19275.1"/>
    </source>
</evidence>
<keyword evidence="3 8" id="KW-1134">Transmembrane beta strand</keyword>
<dbReference type="InterPro" id="IPR037066">
    <property type="entry name" value="Plug_dom_sf"/>
</dbReference>
<evidence type="ECO:0000256" key="11">
    <source>
        <dbReference type="SAM" id="SignalP"/>
    </source>
</evidence>
<comment type="subcellular location">
    <subcellularLocation>
        <location evidence="1 8">Cell outer membrane</location>
        <topology evidence="1 8">Multi-pass membrane protein</topology>
    </subcellularLocation>
</comment>
<keyword evidence="6 8" id="KW-0472">Membrane</keyword>
<sequence>MRRQRPAHRRRGAPMMKGLCTPRRRTRRALALTTAALMCGASGTALAQDAAQPAAGVNAPPQDIAEPTPEETTAEDIIVTGSRIRGVAPVGSSVITLGSESLEKTPATNVVDLLRRVPQVSGAGINESVSGVVGPGVSSSNATRTGAINLRGVGPKATLVLFGGQRLATSGLNGAQTDPASIPSSVLERVEVVADGASAIYGSDAVAGVVNFIPRTRYDGLVARARLSEADDYSQRQLSIMGGVDWDNGGLIVAFQHDYNSRLRGVDRDYYRSDLTDRGGDDYRSQQCNPGNIIVDGIPYAIPEGGVTSANADQLVPNTRNLCEVYRLGDILGQQERNAGYASITQELTPGLSVFARGFYAERRFDANDTQQGSTSSVANLTVPSTNPYFVAPPGTDPSSVVVQYFFGADAPLAFSGLSKSHLATIGADLELGGTWKVSTTANWAHSSDVVNAFFALPAALTAALNSTDPATAFNPFGGGNSQAVRDAVFSSYFNSRPRSRIFSSQAELSGTLFDISGGAVRLAAGFDYTRMHFRGESNRGTQAAPVTTVAQNQRSIHSGYAELYVPLFGSANATPGFERLELSLAGRYDDYSDVGGTFNPKFGVNWSPVRDLTFKGSYGTSFKAPYLSDTLSPKSGAALVVTTQPDPSSPTGSSTGLQINDGNPGLSPEEATTWTIGAEWRPTSDLTLTATYFNLDYTGQITAPAINTVLVNPLFAGTVIRNPTQQQVDDLIANSGLRINGVLPAQVDFIFDGRPSNLSATQAAGFDFVLSYDKRLDWGDIYASVGGTLVTQYDIKVTDAAPAQNVLNTIYYPPRFRFNADAGWSNAGWAASATLRFLNGYTNNLVTPDEKIDANATLDLRVGYEFEQGSPWLEGLGVSLEVTNVFDTDPPFVNIQGGVDASAASLFGRMFTLVLEKKF</sequence>
<feature type="region of interest" description="Disordered" evidence="10">
    <location>
        <begin position="52"/>
        <end position="71"/>
    </location>
</feature>
<evidence type="ECO:0000256" key="8">
    <source>
        <dbReference type="PROSITE-ProRule" id="PRU01360"/>
    </source>
</evidence>
<evidence type="ECO:0000313" key="15">
    <source>
        <dbReference type="Proteomes" id="UP000266693"/>
    </source>
</evidence>
<evidence type="ECO:0000256" key="9">
    <source>
        <dbReference type="RuleBase" id="RU003357"/>
    </source>
</evidence>
<keyword evidence="14" id="KW-0675">Receptor</keyword>
<dbReference type="EMBL" id="QWLV01000001">
    <property type="protein sequence ID" value="RHW19275.1"/>
    <property type="molecule type" value="Genomic_DNA"/>
</dbReference>
<evidence type="ECO:0000256" key="7">
    <source>
        <dbReference type="ARBA" id="ARBA00023237"/>
    </source>
</evidence>
<evidence type="ECO:0000259" key="12">
    <source>
        <dbReference type="Pfam" id="PF00593"/>
    </source>
</evidence>
<evidence type="ECO:0000256" key="10">
    <source>
        <dbReference type="SAM" id="MobiDB-lite"/>
    </source>
</evidence>
<dbReference type="Pfam" id="PF07715">
    <property type="entry name" value="Plug"/>
    <property type="match status" value="1"/>
</dbReference>
<comment type="similarity">
    <text evidence="8 9">Belongs to the TonB-dependent receptor family.</text>
</comment>
<dbReference type="AlphaFoldDB" id="A0A396S7A2"/>
<dbReference type="InterPro" id="IPR012910">
    <property type="entry name" value="Plug_dom"/>
</dbReference>
<dbReference type="GO" id="GO:0009279">
    <property type="term" value="C:cell outer membrane"/>
    <property type="evidence" value="ECO:0007669"/>
    <property type="project" value="UniProtKB-SubCell"/>
</dbReference>
<dbReference type="InterPro" id="IPR039426">
    <property type="entry name" value="TonB-dep_rcpt-like"/>
</dbReference>
<keyword evidence="4 8" id="KW-0812">Transmembrane</keyword>
<dbReference type="OrthoDB" id="7051241at2"/>
<protein>
    <submittedName>
        <fullName evidence="14">TonB-dependent receptor</fullName>
    </submittedName>
</protein>
<feature type="signal peptide" evidence="11">
    <location>
        <begin position="1"/>
        <end position="47"/>
    </location>
</feature>
<evidence type="ECO:0000256" key="1">
    <source>
        <dbReference type="ARBA" id="ARBA00004571"/>
    </source>
</evidence>
<evidence type="ECO:0000256" key="4">
    <source>
        <dbReference type="ARBA" id="ARBA00022692"/>
    </source>
</evidence>
<feature type="domain" description="TonB-dependent receptor-like beta-barrel" evidence="12">
    <location>
        <begin position="402"/>
        <end position="886"/>
    </location>
</feature>
<dbReference type="PANTHER" id="PTHR47234">
    <property type="match status" value="1"/>
</dbReference>
<accession>A0A396S7A2</accession>
<dbReference type="PROSITE" id="PS52016">
    <property type="entry name" value="TONB_DEPENDENT_REC_3"/>
    <property type="match status" value="1"/>
</dbReference>
<gene>
    <name evidence="14" type="ORF">D1610_03980</name>
</gene>
<dbReference type="Proteomes" id="UP000266693">
    <property type="component" value="Unassembled WGS sequence"/>
</dbReference>
<feature type="chain" id="PRO_5017297006" evidence="11">
    <location>
        <begin position="48"/>
        <end position="920"/>
    </location>
</feature>